<organism evidence="2 3">
    <name type="scientific">Scleropages formosus</name>
    <name type="common">Asian bonytongue</name>
    <name type="synonym">Osteoglossum formosum</name>
    <dbReference type="NCBI Taxonomy" id="113540"/>
    <lineage>
        <taxon>Eukaryota</taxon>
        <taxon>Metazoa</taxon>
        <taxon>Chordata</taxon>
        <taxon>Craniata</taxon>
        <taxon>Vertebrata</taxon>
        <taxon>Euteleostomi</taxon>
        <taxon>Actinopterygii</taxon>
        <taxon>Neopterygii</taxon>
        <taxon>Teleostei</taxon>
        <taxon>Osteoglossocephala</taxon>
        <taxon>Osteoglossomorpha</taxon>
        <taxon>Osteoglossiformes</taxon>
        <taxon>Osteoglossidae</taxon>
        <taxon>Scleropages</taxon>
    </lineage>
</organism>
<reference evidence="2 3" key="1">
    <citation type="submission" date="2015-08" db="EMBL/GenBank/DDBJ databases">
        <title>The genome of the Asian arowana (Scleropages formosus).</title>
        <authorList>
            <person name="Tan M.H."/>
            <person name="Gan H.M."/>
            <person name="Croft L.J."/>
            <person name="Austin C.M."/>
        </authorList>
    </citation>
    <scope>NUCLEOTIDE SEQUENCE [LARGE SCALE GENOMIC DNA]</scope>
    <source>
        <strain evidence="2">Aro1</strain>
    </source>
</reference>
<evidence type="ECO:0000313" key="2">
    <source>
        <dbReference type="EMBL" id="KPP71050.1"/>
    </source>
</evidence>
<feature type="non-terminal residue" evidence="2">
    <location>
        <position position="281"/>
    </location>
</feature>
<name>A0A0P7UPM6_SCLFO</name>
<protein>
    <submittedName>
        <fullName evidence="2">Uncharacterized protein</fullName>
    </submittedName>
</protein>
<dbReference type="Proteomes" id="UP000034805">
    <property type="component" value="Unassembled WGS sequence"/>
</dbReference>
<comment type="caution">
    <text evidence="2">The sequence shown here is derived from an EMBL/GenBank/DDBJ whole genome shotgun (WGS) entry which is preliminary data.</text>
</comment>
<evidence type="ECO:0000256" key="1">
    <source>
        <dbReference type="SAM" id="MobiDB-lite"/>
    </source>
</evidence>
<accession>A0A0P7UPM6</accession>
<sequence>MLKGAAVGRRGIYLVDPDEPGLFHLNPAKEQREKSDLRVSPGEDFGKTDTLKSIFLGATGAYPCGQVLRLHFMNEWAWSWALRTEERVSSARRSRTRTRLEARVIASGEAGEARDGCGGKRERVCLCVSKAKSGRCTLRSCEGETVRKRTEKTGISIITTALSASLVAARPRSLPLSCTARRDPLFWDPWADPRVTLTPTAGQADPGACSSAVSHAWEVKQEEEEGTGKAQQKKRKKGSSCGCSTCRKEKGARVLEDFMGILPDSKSRTVPCGTCGDSTAE</sequence>
<dbReference type="EMBL" id="JARO02003162">
    <property type="protein sequence ID" value="KPP71050.1"/>
    <property type="molecule type" value="Genomic_DNA"/>
</dbReference>
<evidence type="ECO:0000313" key="3">
    <source>
        <dbReference type="Proteomes" id="UP000034805"/>
    </source>
</evidence>
<dbReference type="AlphaFoldDB" id="A0A0P7UPM6"/>
<proteinExistence type="predicted"/>
<feature type="region of interest" description="Disordered" evidence="1">
    <location>
        <begin position="222"/>
        <end position="245"/>
    </location>
</feature>
<gene>
    <name evidence="2" type="ORF">Z043_110073</name>
</gene>